<dbReference type="STRING" id="578942.SAMN05216289_103128"/>
<feature type="region of interest" description="Disordered" evidence="1">
    <location>
        <begin position="90"/>
        <end position="255"/>
    </location>
</feature>
<reference evidence="2 3" key="1">
    <citation type="submission" date="2016-10" db="EMBL/GenBank/DDBJ databases">
        <authorList>
            <person name="de Groot N.N."/>
        </authorList>
    </citation>
    <scope>NUCLEOTIDE SEQUENCE [LARGE SCALE GENOMIC DNA]</scope>
    <source>
        <strain evidence="2 3">CGMCC 1.7659</strain>
    </source>
</reference>
<dbReference type="Proteomes" id="UP000198575">
    <property type="component" value="Unassembled WGS sequence"/>
</dbReference>
<dbReference type="OrthoDB" id="38819at1775411"/>
<evidence type="ECO:0000256" key="1">
    <source>
        <dbReference type="SAM" id="MobiDB-lite"/>
    </source>
</evidence>
<evidence type="ECO:0000313" key="3">
    <source>
        <dbReference type="Proteomes" id="UP000198575"/>
    </source>
</evidence>
<keyword evidence="3" id="KW-1185">Reference proteome</keyword>
<gene>
    <name evidence="2" type="ORF">SAMN05216289_103128</name>
</gene>
<dbReference type="EMBL" id="FOVF01000003">
    <property type="protein sequence ID" value="SFN05680.1"/>
    <property type="molecule type" value="Genomic_DNA"/>
</dbReference>
<protein>
    <submittedName>
        <fullName evidence="2">Uncharacterized protein</fullName>
    </submittedName>
</protein>
<feature type="compositionally biased region" description="Low complexity" evidence="1">
    <location>
        <begin position="220"/>
        <end position="231"/>
    </location>
</feature>
<name>A0A1I4VX17_9GAMM</name>
<dbReference type="AlphaFoldDB" id="A0A1I4VX17"/>
<feature type="compositionally biased region" description="Basic and acidic residues" evidence="1">
    <location>
        <begin position="208"/>
        <end position="218"/>
    </location>
</feature>
<accession>A0A1I4VX17</accession>
<proteinExistence type="predicted"/>
<sequence>MSPSRDPDRELQRLLDEDGGEYGAIYRRLSRPEPPRRLDRVVLANAARAVHADRAPPAQRWMLGIGSAAGVVLAAGIAWQVGKQLESRDAASGGSLERSHPSVIAVQPINEPAAPPKAESDSAMSDQSGPAAATSVEERKPVGASRQKAARPPPPAPAPRPAVAPPEVTQIQSQAERANTMAADAEAEPFPPAKDLPQAQGTPGAMDELGKSDRREQADEAAGAAQAKSLASPEPMQSRAPAPTSSVQLRQNMRLPPEEWLAEIVRLKREGHRQQAIENLRLFRRMHPDWKLSDELLRLSR</sequence>
<organism evidence="2 3">
    <name type="scientific">Dokdonella immobilis</name>
    <dbReference type="NCBI Taxonomy" id="578942"/>
    <lineage>
        <taxon>Bacteria</taxon>
        <taxon>Pseudomonadati</taxon>
        <taxon>Pseudomonadota</taxon>
        <taxon>Gammaproteobacteria</taxon>
        <taxon>Lysobacterales</taxon>
        <taxon>Rhodanobacteraceae</taxon>
        <taxon>Dokdonella</taxon>
    </lineage>
</organism>
<evidence type="ECO:0000313" key="2">
    <source>
        <dbReference type="EMBL" id="SFN05680.1"/>
    </source>
</evidence>
<feature type="compositionally biased region" description="Pro residues" evidence="1">
    <location>
        <begin position="151"/>
        <end position="164"/>
    </location>
</feature>
<dbReference type="RefSeq" id="WP_092404872.1">
    <property type="nucleotide sequence ID" value="NZ_FOVF01000003.1"/>
</dbReference>